<reference evidence="1 2" key="2">
    <citation type="journal article" date="2022" name="Mol. Ecol. Resour.">
        <title>The genomes of chicory, endive, great burdock and yacon provide insights into Asteraceae paleo-polyploidization history and plant inulin production.</title>
        <authorList>
            <person name="Fan W."/>
            <person name="Wang S."/>
            <person name="Wang H."/>
            <person name="Wang A."/>
            <person name="Jiang F."/>
            <person name="Liu H."/>
            <person name="Zhao H."/>
            <person name="Xu D."/>
            <person name="Zhang Y."/>
        </authorList>
    </citation>
    <scope>NUCLEOTIDE SEQUENCE [LARGE SCALE GENOMIC DNA]</scope>
    <source>
        <strain evidence="2">cv. Yunnan</strain>
        <tissue evidence="1">Leaves</tissue>
    </source>
</reference>
<proteinExistence type="predicted"/>
<evidence type="ECO:0000313" key="1">
    <source>
        <dbReference type="EMBL" id="KAI3819417.1"/>
    </source>
</evidence>
<accession>A0ACB9JJI1</accession>
<sequence>MVRRLGITARCVESIASKTSIDPSSVDWSYTYNRKLDAINNVPEVGSVPKDWWIEDLCELDIDVYKRVMSAVILKKRVDGDVLGEALKTYCLRWWPDCNDRFESDEHVEKYKLLIESMSCMLRSTNRLLLKVSVLVRVDQSLRHLLVRDISLKLDEASVRSRRVYAIQSDLGCL</sequence>
<comment type="caution">
    <text evidence="1">The sequence shown here is derived from an EMBL/GenBank/DDBJ whole genome shotgun (WGS) entry which is preliminary data.</text>
</comment>
<protein>
    <submittedName>
        <fullName evidence="1">Uncharacterized protein</fullName>
    </submittedName>
</protein>
<keyword evidence="2" id="KW-1185">Reference proteome</keyword>
<gene>
    <name evidence="1" type="ORF">L1987_13251</name>
</gene>
<dbReference type="Proteomes" id="UP001056120">
    <property type="component" value="Linkage Group LG04"/>
</dbReference>
<organism evidence="1 2">
    <name type="scientific">Smallanthus sonchifolius</name>
    <dbReference type="NCBI Taxonomy" id="185202"/>
    <lineage>
        <taxon>Eukaryota</taxon>
        <taxon>Viridiplantae</taxon>
        <taxon>Streptophyta</taxon>
        <taxon>Embryophyta</taxon>
        <taxon>Tracheophyta</taxon>
        <taxon>Spermatophyta</taxon>
        <taxon>Magnoliopsida</taxon>
        <taxon>eudicotyledons</taxon>
        <taxon>Gunneridae</taxon>
        <taxon>Pentapetalae</taxon>
        <taxon>asterids</taxon>
        <taxon>campanulids</taxon>
        <taxon>Asterales</taxon>
        <taxon>Asteraceae</taxon>
        <taxon>Asteroideae</taxon>
        <taxon>Heliantheae alliance</taxon>
        <taxon>Millerieae</taxon>
        <taxon>Smallanthus</taxon>
    </lineage>
</organism>
<name>A0ACB9JJI1_9ASTR</name>
<reference evidence="2" key="1">
    <citation type="journal article" date="2022" name="Mol. Ecol. Resour.">
        <title>The genomes of chicory, endive, great burdock and yacon provide insights into Asteraceae palaeo-polyploidization history and plant inulin production.</title>
        <authorList>
            <person name="Fan W."/>
            <person name="Wang S."/>
            <person name="Wang H."/>
            <person name="Wang A."/>
            <person name="Jiang F."/>
            <person name="Liu H."/>
            <person name="Zhao H."/>
            <person name="Xu D."/>
            <person name="Zhang Y."/>
        </authorList>
    </citation>
    <scope>NUCLEOTIDE SEQUENCE [LARGE SCALE GENOMIC DNA]</scope>
    <source>
        <strain evidence="2">cv. Yunnan</strain>
    </source>
</reference>
<dbReference type="EMBL" id="CM042021">
    <property type="protein sequence ID" value="KAI3819417.1"/>
    <property type="molecule type" value="Genomic_DNA"/>
</dbReference>
<evidence type="ECO:0000313" key="2">
    <source>
        <dbReference type="Proteomes" id="UP001056120"/>
    </source>
</evidence>